<dbReference type="AlphaFoldDB" id="A0A2P5FNR0"/>
<dbReference type="Proteomes" id="UP000237000">
    <property type="component" value="Unassembled WGS sequence"/>
</dbReference>
<proteinExistence type="predicted"/>
<comment type="caution">
    <text evidence="1">The sequence shown here is derived from an EMBL/GenBank/DDBJ whole genome shotgun (WGS) entry which is preliminary data.</text>
</comment>
<dbReference type="STRING" id="63057.A0A2P5FNR0"/>
<dbReference type="OrthoDB" id="851662at2759"/>
<evidence type="ECO:0000313" key="1">
    <source>
        <dbReference type="EMBL" id="PON99429.1"/>
    </source>
</evidence>
<keyword evidence="2" id="KW-1185">Reference proteome</keyword>
<reference evidence="2" key="1">
    <citation type="submission" date="2016-06" db="EMBL/GenBank/DDBJ databases">
        <title>Parallel loss of symbiosis genes in relatives of nitrogen-fixing non-legume Parasponia.</title>
        <authorList>
            <person name="Van Velzen R."/>
            <person name="Holmer R."/>
            <person name="Bu F."/>
            <person name="Rutten L."/>
            <person name="Van Zeijl A."/>
            <person name="Liu W."/>
            <person name="Santuari L."/>
            <person name="Cao Q."/>
            <person name="Sharma T."/>
            <person name="Shen D."/>
            <person name="Roswanjaya Y."/>
            <person name="Wardhani T."/>
            <person name="Kalhor M.S."/>
            <person name="Jansen J."/>
            <person name="Van den Hoogen J."/>
            <person name="Gungor B."/>
            <person name="Hartog M."/>
            <person name="Hontelez J."/>
            <person name="Verver J."/>
            <person name="Yang W.-C."/>
            <person name="Schijlen E."/>
            <person name="Repin R."/>
            <person name="Schilthuizen M."/>
            <person name="Schranz E."/>
            <person name="Heidstra R."/>
            <person name="Miyata K."/>
            <person name="Fedorova E."/>
            <person name="Kohlen W."/>
            <person name="Bisseling T."/>
            <person name="Smit S."/>
            <person name="Geurts R."/>
        </authorList>
    </citation>
    <scope>NUCLEOTIDE SEQUENCE [LARGE SCALE GENOMIC DNA]</scope>
    <source>
        <strain evidence="2">cv. RG33-2</strain>
    </source>
</reference>
<accession>A0A2P5FNR0</accession>
<dbReference type="EMBL" id="JXTC01000018">
    <property type="protein sequence ID" value="PON99429.1"/>
    <property type="molecule type" value="Genomic_DNA"/>
</dbReference>
<evidence type="ECO:0000313" key="2">
    <source>
        <dbReference type="Proteomes" id="UP000237000"/>
    </source>
</evidence>
<dbReference type="InParanoid" id="A0A2P5FNR0"/>
<organism evidence="1 2">
    <name type="scientific">Trema orientale</name>
    <name type="common">Charcoal tree</name>
    <name type="synonym">Celtis orientalis</name>
    <dbReference type="NCBI Taxonomy" id="63057"/>
    <lineage>
        <taxon>Eukaryota</taxon>
        <taxon>Viridiplantae</taxon>
        <taxon>Streptophyta</taxon>
        <taxon>Embryophyta</taxon>
        <taxon>Tracheophyta</taxon>
        <taxon>Spermatophyta</taxon>
        <taxon>Magnoliopsida</taxon>
        <taxon>eudicotyledons</taxon>
        <taxon>Gunneridae</taxon>
        <taxon>Pentapetalae</taxon>
        <taxon>rosids</taxon>
        <taxon>fabids</taxon>
        <taxon>Rosales</taxon>
        <taxon>Cannabaceae</taxon>
        <taxon>Trema</taxon>
    </lineage>
</organism>
<dbReference type="Gene3D" id="3.80.10.10">
    <property type="entry name" value="Ribonuclease Inhibitor"/>
    <property type="match status" value="1"/>
</dbReference>
<dbReference type="SUPFAM" id="SSF52047">
    <property type="entry name" value="RNI-like"/>
    <property type="match status" value="1"/>
</dbReference>
<dbReference type="InterPro" id="IPR032675">
    <property type="entry name" value="LRR_dom_sf"/>
</dbReference>
<gene>
    <name evidence="1" type="ORF">TorRG33x02_045960</name>
</gene>
<sequence length="138" mass="16030">MEKVGPEFLGATEADQVNSIDQTSKSSFVSFPRLEVLEFSENEGWEEWIGYCGATTTRSPKLSIMPCLEYLEINECVSLETLPDFQQMIPIKDLYINDCEILKQWFQNKTGREWFKNSNIQNILIDEIYVQKDGLCWT</sequence>
<protein>
    <submittedName>
        <fullName evidence="1">LRR domain containing protein</fullName>
    </submittedName>
</protein>
<name>A0A2P5FNR0_TREOI</name>